<dbReference type="Gene3D" id="1.20.58.410">
    <property type="entry name" value="Release factor"/>
    <property type="match status" value="1"/>
</dbReference>
<evidence type="ECO:0000256" key="3">
    <source>
        <dbReference type="ARBA" id="ARBA00022917"/>
    </source>
</evidence>
<gene>
    <name evidence="6" type="ORF">A3J68_00910</name>
</gene>
<dbReference type="EMBL" id="MHTY01000029">
    <property type="protein sequence ID" value="OHA68199.1"/>
    <property type="molecule type" value="Genomic_DNA"/>
</dbReference>
<dbReference type="Proteomes" id="UP000178529">
    <property type="component" value="Unassembled WGS sequence"/>
</dbReference>
<protein>
    <recommendedName>
        <fullName evidence="4">Peptide chain release factor 2</fullName>
    </recommendedName>
</protein>
<evidence type="ECO:0000313" key="7">
    <source>
        <dbReference type="Proteomes" id="UP000178529"/>
    </source>
</evidence>
<evidence type="ECO:0000256" key="1">
    <source>
        <dbReference type="ARBA" id="ARBA00010835"/>
    </source>
</evidence>
<keyword evidence="3" id="KW-0648">Protein biosynthesis</keyword>
<dbReference type="Pfam" id="PF03462">
    <property type="entry name" value="PCRF"/>
    <property type="match status" value="1"/>
</dbReference>
<keyword evidence="2" id="KW-0488">Methylation</keyword>
<proteinExistence type="inferred from homology"/>
<dbReference type="PROSITE" id="PS00745">
    <property type="entry name" value="RF_PROK_I"/>
    <property type="match status" value="1"/>
</dbReference>
<dbReference type="AlphaFoldDB" id="A0A1G2R756"/>
<feature type="domain" description="Prokaryotic-type class I peptide chain release factors" evidence="5">
    <location>
        <begin position="189"/>
        <end position="205"/>
    </location>
</feature>
<organism evidence="6 7">
    <name type="scientific">Candidatus Wildermuthbacteria bacterium RIFCSPHIGHO2_02_FULL_48_16</name>
    <dbReference type="NCBI Taxonomy" id="1802453"/>
    <lineage>
        <taxon>Bacteria</taxon>
        <taxon>Candidatus Wildermuthiibacteriota</taxon>
    </lineage>
</organism>
<accession>A0A1G2R756</accession>
<dbReference type="Pfam" id="PF00472">
    <property type="entry name" value="RF-1"/>
    <property type="match status" value="1"/>
</dbReference>
<dbReference type="GO" id="GO:0016149">
    <property type="term" value="F:translation release factor activity, codon specific"/>
    <property type="evidence" value="ECO:0007669"/>
    <property type="project" value="InterPro"/>
</dbReference>
<evidence type="ECO:0000256" key="4">
    <source>
        <dbReference type="NCBIfam" id="TIGR00020"/>
    </source>
</evidence>
<comment type="similarity">
    <text evidence="1">Belongs to the prokaryotic/mitochondrial release factor family.</text>
</comment>
<dbReference type="PANTHER" id="PTHR43116:SF3">
    <property type="entry name" value="CLASS I PEPTIDE CHAIN RELEASE FACTOR"/>
    <property type="match status" value="1"/>
</dbReference>
<dbReference type="NCBIfam" id="TIGR00020">
    <property type="entry name" value="prfB"/>
    <property type="match status" value="1"/>
</dbReference>
<dbReference type="SMART" id="SM00937">
    <property type="entry name" value="PCRF"/>
    <property type="match status" value="1"/>
</dbReference>
<name>A0A1G2R756_9BACT</name>
<dbReference type="InterPro" id="IPR000352">
    <property type="entry name" value="Pep_chain_release_fac_I"/>
</dbReference>
<evidence type="ECO:0000313" key="6">
    <source>
        <dbReference type="EMBL" id="OHA68199.1"/>
    </source>
</evidence>
<dbReference type="InterPro" id="IPR005139">
    <property type="entry name" value="PCRF"/>
</dbReference>
<dbReference type="SUPFAM" id="SSF75620">
    <property type="entry name" value="Release factor"/>
    <property type="match status" value="1"/>
</dbReference>
<evidence type="ECO:0000259" key="5">
    <source>
        <dbReference type="PROSITE" id="PS00745"/>
    </source>
</evidence>
<dbReference type="Gene3D" id="3.30.70.1660">
    <property type="match status" value="1"/>
</dbReference>
<evidence type="ECO:0000256" key="2">
    <source>
        <dbReference type="ARBA" id="ARBA00022481"/>
    </source>
</evidence>
<dbReference type="InterPro" id="IPR045853">
    <property type="entry name" value="Pep_chain_release_fac_I_sf"/>
</dbReference>
<dbReference type="PANTHER" id="PTHR43116">
    <property type="entry name" value="PEPTIDE CHAIN RELEASE FACTOR 2"/>
    <property type="match status" value="1"/>
</dbReference>
<comment type="caution">
    <text evidence="6">The sequence shown here is derived from an EMBL/GenBank/DDBJ whole genome shotgun (WGS) entry which is preliminary data.</text>
</comment>
<dbReference type="GO" id="GO:0005737">
    <property type="term" value="C:cytoplasm"/>
    <property type="evidence" value="ECO:0007669"/>
    <property type="project" value="InterPro"/>
</dbReference>
<reference evidence="6 7" key="1">
    <citation type="journal article" date="2016" name="Nat. Commun.">
        <title>Thousands of microbial genomes shed light on interconnected biogeochemical processes in an aquifer system.</title>
        <authorList>
            <person name="Anantharaman K."/>
            <person name="Brown C.T."/>
            <person name="Hug L.A."/>
            <person name="Sharon I."/>
            <person name="Castelle C.J."/>
            <person name="Probst A.J."/>
            <person name="Thomas B.C."/>
            <person name="Singh A."/>
            <person name="Wilkins M.J."/>
            <person name="Karaoz U."/>
            <person name="Brodie E.L."/>
            <person name="Williams K.H."/>
            <person name="Hubbard S.S."/>
            <person name="Banfield J.F."/>
        </authorList>
    </citation>
    <scope>NUCLEOTIDE SEQUENCE [LARGE SCALE GENOMIC DNA]</scope>
</reference>
<dbReference type="Gene3D" id="3.30.160.20">
    <property type="match status" value="1"/>
</dbReference>
<sequence>MRKEQEKPGFWDDSEKAGFLSKELADLEESLQGFRSLEKDLKDLAELAELAGVAEVEALENRLKQEESKLFLSGKYDKGNAILTVTPGAGGEDAADWATMLFRMYQRFCERKGWKTSILEPLSMEIKGKFAYGLLKRENGVHRLVRMSPFSAKKLRHTSFAAVEVLPQISAGDAEVEIRPEDISVEFARSSGPGGQNVNKRETAVRIVHIPTGIAVESQATRTQQQNKERALEILAAKLYHIQELEREKEVAKLKGKAMPIEWGSQIRSYVLHPYQMVKDHRTEQETTDTQGVLDGKLDDFIDAEISIN</sequence>
<dbReference type="InterPro" id="IPR004374">
    <property type="entry name" value="PrfB"/>
</dbReference>